<dbReference type="AlphaFoldDB" id="A0A0F9V0I5"/>
<dbReference type="EMBL" id="LAZR01000057">
    <property type="protein sequence ID" value="KKN97494.1"/>
    <property type="molecule type" value="Genomic_DNA"/>
</dbReference>
<dbReference type="Pfam" id="PF16289">
    <property type="entry name" value="PIN_12"/>
    <property type="match status" value="1"/>
</dbReference>
<comment type="caution">
    <text evidence="2">The sequence shown here is derived from an EMBL/GenBank/DDBJ whole genome shotgun (WGS) entry which is preliminary data.</text>
</comment>
<protein>
    <recommendedName>
        <fullName evidence="1">DUF4935 domain-containing protein</fullName>
    </recommendedName>
</protein>
<gene>
    <name evidence="2" type="ORF">LCGC14_0156130</name>
</gene>
<proteinExistence type="predicted"/>
<organism evidence="2">
    <name type="scientific">marine sediment metagenome</name>
    <dbReference type="NCBI Taxonomy" id="412755"/>
    <lineage>
        <taxon>unclassified sequences</taxon>
        <taxon>metagenomes</taxon>
        <taxon>ecological metagenomes</taxon>
    </lineage>
</organism>
<sequence length="369" mass="40486">MNSSGFDSIVVDTSIFISNGLRLERGLLGKLSQFQRSPVDLILPDVIRSELQKHLESKTKEVKLKLERALNDASDHLASEGNASDEHSVAVADIPAFVEGRIRDFCNRIGAVPFECGVHVSVTEVLSRYFLSEAPFAETGSKKAEFPDAIVLMAIHNWAEKENRDVLLVSNDKGWENYCASASRLTCVADLSEALVLFNETNAVYEFVARLESELDAGRAVSFTRQVEEGLSRALDGITPEQEADSYLYWEPDGCSATFQNFALVENKFSIIDQYEDWVALSTVATIGIEAEGDFSLSVHDSIDGDYVPMGGVTASAEAVFESEILITVSGDIFGSIDQLEVIDVEVLDPITSVDFGTIEPDFGNDYHD</sequence>
<dbReference type="InterPro" id="IPR032557">
    <property type="entry name" value="DUF4935"/>
</dbReference>
<feature type="domain" description="DUF4935" evidence="1">
    <location>
        <begin position="9"/>
        <end position="175"/>
    </location>
</feature>
<evidence type="ECO:0000313" key="2">
    <source>
        <dbReference type="EMBL" id="KKN97494.1"/>
    </source>
</evidence>
<evidence type="ECO:0000259" key="1">
    <source>
        <dbReference type="Pfam" id="PF16289"/>
    </source>
</evidence>
<reference evidence="2" key="1">
    <citation type="journal article" date="2015" name="Nature">
        <title>Complex archaea that bridge the gap between prokaryotes and eukaryotes.</title>
        <authorList>
            <person name="Spang A."/>
            <person name="Saw J.H."/>
            <person name="Jorgensen S.L."/>
            <person name="Zaremba-Niedzwiedzka K."/>
            <person name="Martijn J."/>
            <person name="Lind A.E."/>
            <person name="van Eijk R."/>
            <person name="Schleper C."/>
            <person name="Guy L."/>
            <person name="Ettema T.J."/>
        </authorList>
    </citation>
    <scope>NUCLEOTIDE SEQUENCE</scope>
</reference>
<name>A0A0F9V0I5_9ZZZZ</name>
<accession>A0A0F9V0I5</accession>